<dbReference type="AlphaFoldDB" id="A0A1H8EI22"/>
<accession>A0A1H8EI22</accession>
<dbReference type="STRING" id="474960.SAMN05216180_3032"/>
<proteinExistence type="predicted"/>
<sequence>KNGVNPFGKPDIQNGVNPYGKPNIDSSGKSLYQTLLDMFDFK</sequence>
<evidence type="ECO:0000256" key="1">
    <source>
        <dbReference type="SAM" id="MobiDB-lite"/>
    </source>
</evidence>
<protein>
    <submittedName>
        <fullName evidence="2">Uncharacterized protein</fullName>
    </submittedName>
</protein>
<evidence type="ECO:0000313" key="3">
    <source>
        <dbReference type="Proteomes" id="UP000199158"/>
    </source>
</evidence>
<name>A0A1H8EI22_9FIRM</name>
<organism evidence="2 3">
    <name type="scientific">Hydrogenoanaerobacterium saccharovorans</name>
    <dbReference type="NCBI Taxonomy" id="474960"/>
    <lineage>
        <taxon>Bacteria</taxon>
        <taxon>Bacillati</taxon>
        <taxon>Bacillota</taxon>
        <taxon>Clostridia</taxon>
        <taxon>Eubacteriales</taxon>
        <taxon>Oscillospiraceae</taxon>
        <taxon>Hydrogenoanaerobacterium</taxon>
    </lineage>
</organism>
<reference evidence="2 3" key="1">
    <citation type="submission" date="2016-10" db="EMBL/GenBank/DDBJ databases">
        <authorList>
            <person name="de Groot N.N."/>
        </authorList>
    </citation>
    <scope>NUCLEOTIDE SEQUENCE [LARGE SCALE GENOMIC DNA]</scope>
    <source>
        <strain evidence="2 3">CGMCC 1.5070</strain>
    </source>
</reference>
<keyword evidence="3" id="KW-1185">Reference proteome</keyword>
<feature type="region of interest" description="Disordered" evidence="1">
    <location>
        <begin position="1"/>
        <end position="24"/>
    </location>
</feature>
<gene>
    <name evidence="2" type="ORF">SAMN05216180_3032</name>
</gene>
<feature type="non-terminal residue" evidence="2">
    <location>
        <position position="1"/>
    </location>
</feature>
<evidence type="ECO:0000313" key="2">
    <source>
        <dbReference type="EMBL" id="SEN19221.1"/>
    </source>
</evidence>
<dbReference type="EMBL" id="FOCG01000011">
    <property type="protein sequence ID" value="SEN19221.1"/>
    <property type="molecule type" value="Genomic_DNA"/>
</dbReference>
<dbReference type="Proteomes" id="UP000199158">
    <property type="component" value="Unassembled WGS sequence"/>
</dbReference>